<feature type="transmembrane region" description="Helical" evidence="7">
    <location>
        <begin position="12"/>
        <end position="33"/>
    </location>
</feature>
<feature type="transmembrane region" description="Helical" evidence="7">
    <location>
        <begin position="288"/>
        <end position="314"/>
    </location>
</feature>
<keyword evidence="3" id="KW-1003">Cell membrane</keyword>
<feature type="transmembrane region" description="Helical" evidence="7">
    <location>
        <begin position="353"/>
        <end position="370"/>
    </location>
</feature>
<evidence type="ECO:0000256" key="2">
    <source>
        <dbReference type="ARBA" id="ARBA00007430"/>
    </source>
</evidence>
<reference evidence="8" key="1">
    <citation type="submission" date="2021-04" db="EMBL/GenBank/DDBJ databases">
        <authorList>
            <person name="Pira H."/>
            <person name="Risdian C."/>
            <person name="Wink J."/>
        </authorList>
    </citation>
    <scope>NUCLEOTIDE SEQUENCE</scope>
    <source>
        <strain evidence="8">WH158</strain>
    </source>
</reference>
<dbReference type="Proteomes" id="UP001138681">
    <property type="component" value="Unassembled WGS sequence"/>
</dbReference>
<keyword evidence="6 7" id="KW-0472">Membrane</keyword>
<evidence type="ECO:0000313" key="9">
    <source>
        <dbReference type="Proteomes" id="UP001138681"/>
    </source>
</evidence>
<feature type="transmembrane region" description="Helical" evidence="7">
    <location>
        <begin position="376"/>
        <end position="400"/>
    </location>
</feature>
<feature type="transmembrane region" description="Helical" evidence="7">
    <location>
        <begin position="244"/>
        <end position="267"/>
    </location>
</feature>
<evidence type="ECO:0000256" key="7">
    <source>
        <dbReference type="SAM" id="Phobius"/>
    </source>
</evidence>
<feature type="transmembrane region" description="Helical" evidence="7">
    <location>
        <begin position="113"/>
        <end position="131"/>
    </location>
</feature>
<evidence type="ECO:0000313" key="8">
    <source>
        <dbReference type="EMBL" id="MBV7258279.1"/>
    </source>
</evidence>
<evidence type="ECO:0000256" key="5">
    <source>
        <dbReference type="ARBA" id="ARBA00022989"/>
    </source>
</evidence>
<keyword evidence="4 7" id="KW-0812">Transmembrane</keyword>
<feature type="transmembrane region" description="Helical" evidence="7">
    <location>
        <begin position="412"/>
        <end position="432"/>
    </location>
</feature>
<proteinExistence type="inferred from homology"/>
<comment type="similarity">
    <text evidence="2">Belongs to the polysaccharide synthase family.</text>
</comment>
<evidence type="ECO:0000256" key="3">
    <source>
        <dbReference type="ARBA" id="ARBA00022475"/>
    </source>
</evidence>
<feature type="transmembrane region" description="Helical" evidence="7">
    <location>
        <begin position="170"/>
        <end position="191"/>
    </location>
</feature>
<dbReference type="RefSeq" id="WP_218403617.1">
    <property type="nucleotide sequence ID" value="NZ_JAGSPC010000001.1"/>
</dbReference>
<dbReference type="Pfam" id="PF13440">
    <property type="entry name" value="Polysacc_synt_3"/>
    <property type="match status" value="1"/>
</dbReference>
<feature type="transmembrane region" description="Helical" evidence="7">
    <location>
        <begin position="203"/>
        <end position="224"/>
    </location>
</feature>
<dbReference type="InterPro" id="IPR050833">
    <property type="entry name" value="Poly_Biosynth_Transport"/>
</dbReference>
<feature type="transmembrane region" description="Helical" evidence="7">
    <location>
        <begin position="80"/>
        <end position="101"/>
    </location>
</feature>
<keyword evidence="5 7" id="KW-1133">Transmembrane helix</keyword>
<feature type="transmembrane region" description="Helical" evidence="7">
    <location>
        <begin position="438"/>
        <end position="459"/>
    </location>
</feature>
<feature type="transmembrane region" description="Helical" evidence="7">
    <location>
        <begin position="143"/>
        <end position="164"/>
    </location>
</feature>
<dbReference type="AlphaFoldDB" id="A0A9X1JLF1"/>
<name>A0A9X1JLF1_9SPHN</name>
<comment type="caution">
    <text evidence="8">The sequence shown here is derived from an EMBL/GenBank/DDBJ whole genome shotgun (WGS) entry which is preliminary data.</text>
</comment>
<dbReference type="PANTHER" id="PTHR30250:SF10">
    <property type="entry name" value="LIPOPOLYSACCHARIDE BIOSYNTHESIS PROTEIN WZXC"/>
    <property type="match status" value="1"/>
</dbReference>
<dbReference type="PANTHER" id="PTHR30250">
    <property type="entry name" value="PST FAMILY PREDICTED COLANIC ACID TRANSPORTER"/>
    <property type="match status" value="1"/>
</dbReference>
<evidence type="ECO:0000256" key="6">
    <source>
        <dbReference type="ARBA" id="ARBA00023136"/>
    </source>
</evidence>
<sequence length="484" mass="50975">MAQDRFLKAGSTLGLGYIAEHALVFVRILLVARFLGPEFFGISVTFLLVVSTFALISDLGIEKYLIQARERELADTMPTLATVLAARGILMGAAILLLAHWIAAKFGNPELGWFYACAAIIPVIEGFRHLDPLARQRSMHFGAYVKVQLGGLVPGVLLTIVLAYATQNYVAIAAGCVLTSIVSVVLSHVLAKTPYRLGFDGGAMRAVLVYGWPLLLNGIVIFLATQGDRIIIGTMSGMRELAGYAAVAALTGGISVFFARLCGNLFLPLLSEARDDAELYAERCKTTGAACLVLLSSVLFPLATLGAPLVAVLFGADYAVPPLLVTFLAILAGATVLRSWCVVISLSRGGTSDILAANILRVSGLVAAFFALSWGYGIVCVAACMCAGDVAATMLALFQVSRRAPAAARSSLTFGLIFVILSAALIVLNASFDPFAHLGLTVAAAAVTSLPGIFVALLISQDLRVRCRSLIANIVSKVYGTLDG</sequence>
<evidence type="ECO:0000256" key="1">
    <source>
        <dbReference type="ARBA" id="ARBA00004651"/>
    </source>
</evidence>
<accession>A0A9X1JLF1</accession>
<gene>
    <name evidence="8" type="ORF">KCG46_01670</name>
</gene>
<organism evidence="8 9">
    <name type="scientific">Erythrobacter crassostreae</name>
    <dbReference type="NCBI Taxonomy" id="2828328"/>
    <lineage>
        <taxon>Bacteria</taxon>
        <taxon>Pseudomonadati</taxon>
        <taxon>Pseudomonadota</taxon>
        <taxon>Alphaproteobacteria</taxon>
        <taxon>Sphingomonadales</taxon>
        <taxon>Erythrobacteraceae</taxon>
        <taxon>Erythrobacter/Porphyrobacter group</taxon>
        <taxon>Erythrobacter</taxon>
    </lineage>
</organism>
<comment type="subcellular location">
    <subcellularLocation>
        <location evidence="1">Cell membrane</location>
        <topology evidence="1">Multi-pass membrane protein</topology>
    </subcellularLocation>
</comment>
<dbReference type="EMBL" id="JAGSPC010000001">
    <property type="protein sequence ID" value="MBV7258279.1"/>
    <property type="molecule type" value="Genomic_DNA"/>
</dbReference>
<keyword evidence="9" id="KW-1185">Reference proteome</keyword>
<evidence type="ECO:0000256" key="4">
    <source>
        <dbReference type="ARBA" id="ARBA00022692"/>
    </source>
</evidence>
<dbReference type="GO" id="GO:0005886">
    <property type="term" value="C:plasma membrane"/>
    <property type="evidence" value="ECO:0007669"/>
    <property type="project" value="UniProtKB-SubCell"/>
</dbReference>
<feature type="transmembrane region" description="Helical" evidence="7">
    <location>
        <begin position="39"/>
        <end position="59"/>
    </location>
</feature>
<protein>
    <submittedName>
        <fullName evidence="8">Oligosaccharide flippase family protein</fullName>
    </submittedName>
</protein>
<feature type="transmembrane region" description="Helical" evidence="7">
    <location>
        <begin position="320"/>
        <end position="341"/>
    </location>
</feature>